<feature type="compositionally biased region" description="Polar residues" evidence="1">
    <location>
        <begin position="322"/>
        <end position="333"/>
    </location>
</feature>
<feature type="region of interest" description="Disordered" evidence="1">
    <location>
        <begin position="220"/>
        <end position="366"/>
    </location>
</feature>
<protein>
    <submittedName>
        <fullName evidence="2">Uncharacterized protein</fullName>
    </submittedName>
</protein>
<feature type="non-terminal residue" evidence="2">
    <location>
        <position position="366"/>
    </location>
</feature>
<name>A0A0V0J5H5_SCHSO</name>
<proteinExistence type="predicted"/>
<accession>A0A0V0J5H5</accession>
<reference evidence="2" key="1">
    <citation type="submission" date="2016-01" db="EMBL/GenBank/DDBJ databases">
        <title>Reference transcriptome for the parasite Schistocephalus solidus: insights into the molecular evolution of parasitism.</title>
        <authorList>
            <person name="Hebert F.O."/>
            <person name="Grambauer S."/>
            <person name="Barber I."/>
            <person name="Landry C.R."/>
            <person name="Aubin-Horth N."/>
        </authorList>
    </citation>
    <scope>NUCLEOTIDE SEQUENCE</scope>
</reference>
<evidence type="ECO:0000256" key="1">
    <source>
        <dbReference type="SAM" id="MobiDB-lite"/>
    </source>
</evidence>
<dbReference type="EMBL" id="GEEE01002578">
    <property type="protein sequence ID" value="JAP60647.1"/>
    <property type="molecule type" value="Transcribed_RNA"/>
</dbReference>
<dbReference type="AlphaFoldDB" id="A0A0V0J5H5"/>
<feature type="compositionally biased region" description="Low complexity" evidence="1">
    <location>
        <begin position="336"/>
        <end position="355"/>
    </location>
</feature>
<gene>
    <name evidence="2" type="ORF">TR161059</name>
</gene>
<evidence type="ECO:0000313" key="2">
    <source>
        <dbReference type="EMBL" id="JAP60647.1"/>
    </source>
</evidence>
<organism evidence="2">
    <name type="scientific">Schistocephalus solidus</name>
    <name type="common">Tapeworm</name>
    <dbReference type="NCBI Taxonomy" id="70667"/>
    <lineage>
        <taxon>Eukaryota</taxon>
        <taxon>Metazoa</taxon>
        <taxon>Spiralia</taxon>
        <taxon>Lophotrochozoa</taxon>
        <taxon>Platyhelminthes</taxon>
        <taxon>Cestoda</taxon>
        <taxon>Eucestoda</taxon>
        <taxon>Diphyllobothriidea</taxon>
        <taxon>Diphyllobothriidae</taxon>
        <taxon>Schistocephalus</taxon>
    </lineage>
</organism>
<feature type="compositionally biased region" description="Basic and acidic residues" evidence="1">
    <location>
        <begin position="223"/>
        <end position="291"/>
    </location>
</feature>
<feature type="compositionally biased region" description="Basic residues" evidence="1">
    <location>
        <begin position="292"/>
        <end position="305"/>
    </location>
</feature>
<sequence length="366" mass="40722">GSGEPMFSFDPDFGNVMVAKNKRIQLPPNTLDPFIDLSTGTVRAFDRRSRRILLNSRIQNGRLYFSDGRWADLSNCAGFLQEAEGVEAILSVDLLKGNTTLRDAETDKVLATGDTSHAIDFASIKELKGKIGLEIKIAKTTVYVDVCSGKLSLVLADTQEEQEEEEIESIENGLLRTKSGKVVNMPLRVRNPNYLMMLDAKTGAIGIYQADTGEQHAMIKYPKRSDKADKIQTNEKKQEKKQLQGGQRKENEIYKKETTEKTKGQTPEERNENESTKESKAENIKAEEKEIKNRKKREIGHKIPKRIADNITEQQNEDANKETNTQKYTSAANKITLASEASLPSESTSTSELAAGGEETSDSVTT</sequence>
<feature type="non-terminal residue" evidence="2">
    <location>
        <position position="1"/>
    </location>
</feature>